<evidence type="ECO:0000313" key="1">
    <source>
        <dbReference type="EMBL" id="KAF7842819.1"/>
    </source>
</evidence>
<organism evidence="1 2">
    <name type="scientific">Senna tora</name>
    <dbReference type="NCBI Taxonomy" id="362788"/>
    <lineage>
        <taxon>Eukaryota</taxon>
        <taxon>Viridiplantae</taxon>
        <taxon>Streptophyta</taxon>
        <taxon>Embryophyta</taxon>
        <taxon>Tracheophyta</taxon>
        <taxon>Spermatophyta</taxon>
        <taxon>Magnoliopsida</taxon>
        <taxon>eudicotyledons</taxon>
        <taxon>Gunneridae</taxon>
        <taxon>Pentapetalae</taxon>
        <taxon>rosids</taxon>
        <taxon>fabids</taxon>
        <taxon>Fabales</taxon>
        <taxon>Fabaceae</taxon>
        <taxon>Caesalpinioideae</taxon>
        <taxon>Cassia clade</taxon>
        <taxon>Senna</taxon>
    </lineage>
</organism>
<accession>A0A835CHT6</accession>
<comment type="caution">
    <text evidence="1">The sequence shown here is derived from an EMBL/GenBank/DDBJ whole genome shotgun (WGS) entry which is preliminary data.</text>
</comment>
<dbReference type="Proteomes" id="UP000634136">
    <property type="component" value="Unassembled WGS sequence"/>
</dbReference>
<sequence length="116" mass="12822">MYSGANYRKPNCNKLRKILIYTLHPISNTARLHPYISSIKKSSSKVVNRGSEGVSSLKCHESVCVLCAVSIPRDREGFSKNHNVLEIERGRLGNGGELLNINVLKRTVSGNLFGPL</sequence>
<dbReference type="EMBL" id="JAAIUW010000002">
    <property type="protein sequence ID" value="KAF7842819.1"/>
    <property type="molecule type" value="Genomic_DNA"/>
</dbReference>
<reference evidence="1" key="1">
    <citation type="submission" date="2020-09" db="EMBL/GenBank/DDBJ databases">
        <title>Genome-Enabled Discovery of Anthraquinone Biosynthesis in Senna tora.</title>
        <authorList>
            <person name="Kang S.-H."/>
            <person name="Pandey R.P."/>
            <person name="Lee C.-M."/>
            <person name="Sim J.-S."/>
            <person name="Jeong J.-T."/>
            <person name="Choi B.-S."/>
            <person name="Jung M."/>
            <person name="Ginzburg D."/>
            <person name="Zhao K."/>
            <person name="Won S.Y."/>
            <person name="Oh T.-J."/>
            <person name="Yu Y."/>
            <person name="Kim N.-H."/>
            <person name="Lee O.R."/>
            <person name="Lee T.-H."/>
            <person name="Bashyal P."/>
            <person name="Kim T.-S."/>
            <person name="Lee W.-H."/>
            <person name="Kawkins C."/>
            <person name="Kim C.-K."/>
            <person name="Kim J.S."/>
            <person name="Ahn B.O."/>
            <person name="Rhee S.Y."/>
            <person name="Sohng J.K."/>
        </authorList>
    </citation>
    <scope>NUCLEOTIDE SEQUENCE</scope>
    <source>
        <tissue evidence="1">Leaf</tissue>
    </source>
</reference>
<proteinExistence type="predicted"/>
<protein>
    <submittedName>
        <fullName evidence="1">Uncharacterized protein</fullName>
    </submittedName>
</protein>
<gene>
    <name evidence="1" type="ORF">G2W53_005117</name>
</gene>
<keyword evidence="2" id="KW-1185">Reference proteome</keyword>
<name>A0A835CHT6_9FABA</name>
<evidence type="ECO:0000313" key="2">
    <source>
        <dbReference type="Proteomes" id="UP000634136"/>
    </source>
</evidence>
<dbReference type="AlphaFoldDB" id="A0A835CHT6"/>